<keyword evidence="4" id="KW-1185">Reference proteome</keyword>
<dbReference type="RefSeq" id="WP_183498645.1">
    <property type="nucleotide sequence ID" value="NZ_BAABCO010000001.1"/>
</dbReference>
<comment type="caution">
    <text evidence="3">The sequence shown here is derived from an EMBL/GenBank/DDBJ whole genome shotgun (WGS) entry which is preliminary data.</text>
</comment>
<protein>
    <submittedName>
        <fullName evidence="3">Uncharacterized protein</fullName>
    </submittedName>
</protein>
<evidence type="ECO:0000256" key="2">
    <source>
        <dbReference type="SAM" id="Phobius"/>
    </source>
</evidence>
<dbReference type="AlphaFoldDB" id="A0AA40SMI4"/>
<organism evidence="3 4">
    <name type="scientific">Microbacterium invictum</name>
    <dbReference type="NCBI Taxonomy" id="515415"/>
    <lineage>
        <taxon>Bacteria</taxon>
        <taxon>Bacillati</taxon>
        <taxon>Actinomycetota</taxon>
        <taxon>Actinomycetes</taxon>
        <taxon>Micrococcales</taxon>
        <taxon>Microbacteriaceae</taxon>
        <taxon>Microbacterium</taxon>
    </lineage>
</organism>
<reference evidence="3 4" key="1">
    <citation type="submission" date="2020-08" db="EMBL/GenBank/DDBJ databases">
        <title>Sequencing the genomes of 1000 actinobacteria strains.</title>
        <authorList>
            <person name="Klenk H.-P."/>
        </authorList>
    </citation>
    <scope>NUCLEOTIDE SEQUENCE [LARGE SCALE GENOMIC DNA]</scope>
    <source>
        <strain evidence="3 4">DSM 19600</strain>
    </source>
</reference>
<feature type="transmembrane region" description="Helical" evidence="2">
    <location>
        <begin position="751"/>
        <end position="769"/>
    </location>
</feature>
<dbReference type="EMBL" id="JACIFH010000001">
    <property type="protein sequence ID" value="MBB4138937.1"/>
    <property type="molecule type" value="Genomic_DNA"/>
</dbReference>
<keyword evidence="2" id="KW-0472">Membrane</keyword>
<feature type="coiled-coil region" evidence="1">
    <location>
        <begin position="587"/>
        <end position="650"/>
    </location>
</feature>
<evidence type="ECO:0000313" key="3">
    <source>
        <dbReference type="EMBL" id="MBB4138937.1"/>
    </source>
</evidence>
<proteinExistence type="predicted"/>
<keyword evidence="2" id="KW-0812">Transmembrane</keyword>
<keyword evidence="1" id="KW-0175">Coiled coil</keyword>
<gene>
    <name evidence="3" type="ORF">BKA10_000731</name>
</gene>
<feature type="transmembrane region" description="Helical" evidence="2">
    <location>
        <begin position="781"/>
        <end position="801"/>
    </location>
</feature>
<accession>A0AA40SMI4</accession>
<keyword evidence="2" id="KW-1133">Transmembrane helix</keyword>
<evidence type="ECO:0000313" key="4">
    <source>
        <dbReference type="Proteomes" id="UP000549113"/>
    </source>
</evidence>
<evidence type="ECO:0000256" key="1">
    <source>
        <dbReference type="SAM" id="Coils"/>
    </source>
</evidence>
<dbReference type="Proteomes" id="UP000549113">
    <property type="component" value="Unassembled WGS sequence"/>
</dbReference>
<sequence>MLEDAVPADDVLLDAPVFAEVDTPAADAREWLSVQFSAQARRADPFALSREQLAELAELLSGSWWERVFEDEGGAESAADHLRRGLPPAVRAAAEIPDGGTVLALYLRHLVNEAWELAWDHTLLALAITTVCDAAEPLEQDATTRHAWALLRFLLTEFRVETALLTGRLDAAAEAGRSAAEMAAALLAAADALPGSPARAALIRETSREAVYYATVAACAGAARALMNGQAPEARLTELRRQVDAAKFRPRDLSELRGHLAAWEALEAARARDRLHVHQGRVRIVYPFGIRPSADHDPISLVEALGAAAEDLRRGEDFLGGFAVKEVRSRLDLADVWQGTDTFGRGYRGATIELDALVVRTPGAADPLEVIRPSIQLSQLGNHALVLDIDLVEADAYRVAEAISLASPVYGDLAEISDLLQLTTSSGTALSGLPVVVESLLDGVRTLLDTVHARLHPAAAADTGPKLAARAGSFGVIVTVLAASRVGPEHVVPLTAASELLELWGVQPLIHPLPSGAAGIADWSMYDLDAVTTWPLLHLNRELLAANSNVTLLASFSSPAYAVHEVGSFATFAHTLHGVYQGWQDTVREHAEEIAKLLRTAERLLAKADTLDRAGAHGISARRGVVIDDLERLVRKIERAELALQTFVQSNEATMLFIESPAIVTSPPLRVDLDTVLASNGYSRLRAGYTQAVRDVVGTPLRPLLDVVHRRMQQTYAAQSAALDAERERREHTATVAQEDRDRRVARSFEILGVVFAVIGISGLVSILQEGHPDWDGTISWVLVAAILVAALGCGVALLAWTRTRRPARPTPKERP</sequence>
<name>A0AA40SMI4_9MICO</name>